<feature type="region of interest" description="Disordered" evidence="1">
    <location>
        <begin position="1"/>
        <end position="25"/>
    </location>
</feature>
<sequence>MTASGPVDTGPTDGGEGRPTTGSDILAPARVDVLDLVEDPEAFEALVSEGTSPLAVIGEPFSGRDAVLDATSDRLGATRLRLGPGDGVGVVRKALDDGPVVVGGVTTSSPGESAASNRSSSSSGRSHGPTRRS</sequence>
<dbReference type="Proteomes" id="UP000236584">
    <property type="component" value="Chromosome"/>
</dbReference>
<feature type="region of interest" description="Disordered" evidence="1">
    <location>
        <begin position="101"/>
        <end position="133"/>
    </location>
</feature>
<dbReference type="KEGG" id="srub:C2R22_18770"/>
<organism evidence="2 3">
    <name type="scientific">Salinigranum rubrum</name>
    <dbReference type="NCBI Taxonomy" id="755307"/>
    <lineage>
        <taxon>Archaea</taxon>
        <taxon>Methanobacteriati</taxon>
        <taxon>Methanobacteriota</taxon>
        <taxon>Stenosarchaea group</taxon>
        <taxon>Halobacteria</taxon>
        <taxon>Halobacteriales</taxon>
        <taxon>Haloferacaceae</taxon>
        <taxon>Salinigranum</taxon>
    </lineage>
</organism>
<accession>A0A2I8VNI3</accession>
<dbReference type="GeneID" id="35594180"/>
<evidence type="ECO:0000313" key="2">
    <source>
        <dbReference type="EMBL" id="AUV83434.1"/>
    </source>
</evidence>
<proteinExistence type="predicted"/>
<dbReference type="RefSeq" id="WP_103427123.1">
    <property type="nucleotide sequence ID" value="NZ_CP026309.1"/>
</dbReference>
<reference evidence="2 3" key="1">
    <citation type="submission" date="2018-01" db="EMBL/GenBank/DDBJ databases">
        <title>Complete genome sequence of Salinigranum rubrum GX10T, an extremely halophilic archaeon isolated from a marine solar saltern.</title>
        <authorList>
            <person name="Han S."/>
        </authorList>
    </citation>
    <scope>NUCLEOTIDE SEQUENCE [LARGE SCALE GENOMIC DNA]</scope>
    <source>
        <strain evidence="2 3">GX10</strain>
    </source>
</reference>
<gene>
    <name evidence="2" type="ORF">C2R22_18770</name>
</gene>
<dbReference type="OrthoDB" id="385178at2157"/>
<feature type="compositionally biased region" description="Low complexity" evidence="1">
    <location>
        <begin position="101"/>
        <end position="127"/>
    </location>
</feature>
<dbReference type="AlphaFoldDB" id="A0A2I8VNI3"/>
<name>A0A2I8VNI3_9EURY</name>
<evidence type="ECO:0000256" key="1">
    <source>
        <dbReference type="SAM" id="MobiDB-lite"/>
    </source>
</evidence>
<dbReference type="EMBL" id="CP026309">
    <property type="protein sequence ID" value="AUV83434.1"/>
    <property type="molecule type" value="Genomic_DNA"/>
</dbReference>
<protein>
    <submittedName>
        <fullName evidence="2">Uncharacterized protein</fullName>
    </submittedName>
</protein>
<evidence type="ECO:0000313" key="3">
    <source>
        <dbReference type="Proteomes" id="UP000236584"/>
    </source>
</evidence>
<keyword evidence="3" id="KW-1185">Reference proteome</keyword>